<dbReference type="PANTHER" id="PTHR43479">
    <property type="entry name" value="ACREF/ENVCD OPERON REPRESSOR-RELATED"/>
    <property type="match status" value="1"/>
</dbReference>
<feature type="transmembrane region" description="Helical" evidence="3">
    <location>
        <begin position="148"/>
        <end position="165"/>
    </location>
</feature>
<dbReference type="PROSITE" id="PS50977">
    <property type="entry name" value="HTH_TETR_2"/>
    <property type="match status" value="1"/>
</dbReference>
<dbReference type="Pfam" id="PF00440">
    <property type="entry name" value="TetR_N"/>
    <property type="match status" value="1"/>
</dbReference>
<dbReference type="Gene3D" id="1.10.357.10">
    <property type="entry name" value="Tetracycline Repressor, domain 2"/>
    <property type="match status" value="1"/>
</dbReference>
<dbReference type="PRINTS" id="PR00455">
    <property type="entry name" value="HTHTETR"/>
</dbReference>
<dbReference type="InterPro" id="IPR009057">
    <property type="entry name" value="Homeodomain-like_sf"/>
</dbReference>
<reference evidence="6" key="1">
    <citation type="journal article" date="2019" name="Int. J. Syst. Evol. Microbiol.">
        <title>The Global Catalogue of Microorganisms (GCM) 10K type strain sequencing project: providing services to taxonomists for standard genome sequencing and annotation.</title>
        <authorList>
            <consortium name="The Broad Institute Genomics Platform"/>
            <consortium name="The Broad Institute Genome Sequencing Center for Infectious Disease"/>
            <person name="Wu L."/>
            <person name="Ma J."/>
        </authorList>
    </citation>
    <scope>NUCLEOTIDE SEQUENCE [LARGE SCALE GENOMIC DNA]</scope>
    <source>
        <strain evidence="6">KCTC 33522</strain>
    </source>
</reference>
<dbReference type="PANTHER" id="PTHR43479:SF7">
    <property type="entry name" value="TETR-FAMILY TRANSCRIPTIONAL REGULATOR"/>
    <property type="match status" value="1"/>
</dbReference>
<keyword evidence="3" id="KW-0812">Transmembrane</keyword>
<dbReference type="Pfam" id="PF14278">
    <property type="entry name" value="TetR_C_8"/>
    <property type="match status" value="1"/>
</dbReference>
<evidence type="ECO:0000256" key="2">
    <source>
        <dbReference type="PROSITE-ProRule" id="PRU00335"/>
    </source>
</evidence>
<name>A0ABW5Y372_9BACL</name>
<evidence type="ECO:0000256" key="1">
    <source>
        <dbReference type="ARBA" id="ARBA00023125"/>
    </source>
</evidence>
<feature type="DNA-binding region" description="H-T-H motif" evidence="2">
    <location>
        <begin position="29"/>
        <end position="48"/>
    </location>
</feature>
<keyword evidence="6" id="KW-1185">Reference proteome</keyword>
<dbReference type="InterPro" id="IPR050624">
    <property type="entry name" value="HTH-type_Tx_Regulator"/>
</dbReference>
<keyword evidence="3" id="KW-1133">Transmembrane helix</keyword>
<evidence type="ECO:0000313" key="5">
    <source>
        <dbReference type="EMBL" id="MFD2869756.1"/>
    </source>
</evidence>
<feature type="domain" description="HTH tetR-type" evidence="4">
    <location>
        <begin position="6"/>
        <end position="66"/>
    </location>
</feature>
<evidence type="ECO:0000256" key="3">
    <source>
        <dbReference type="SAM" id="Phobius"/>
    </source>
</evidence>
<dbReference type="InterPro" id="IPR001647">
    <property type="entry name" value="HTH_TetR"/>
</dbReference>
<proteinExistence type="predicted"/>
<dbReference type="Proteomes" id="UP001597568">
    <property type="component" value="Unassembled WGS sequence"/>
</dbReference>
<evidence type="ECO:0000313" key="6">
    <source>
        <dbReference type="Proteomes" id="UP001597568"/>
    </source>
</evidence>
<keyword evidence="1 2" id="KW-0238">DNA-binding</keyword>
<dbReference type="EMBL" id="JBHUOR010000127">
    <property type="protein sequence ID" value="MFD2869756.1"/>
    <property type="molecule type" value="Genomic_DNA"/>
</dbReference>
<keyword evidence="3" id="KW-0472">Membrane</keyword>
<dbReference type="RefSeq" id="WP_380148356.1">
    <property type="nucleotide sequence ID" value="NZ_JBHUOR010000127.1"/>
</dbReference>
<dbReference type="SUPFAM" id="SSF46689">
    <property type="entry name" value="Homeodomain-like"/>
    <property type="match status" value="1"/>
</dbReference>
<protein>
    <submittedName>
        <fullName evidence="5">TetR/AcrR family transcriptional regulator</fullName>
    </submittedName>
</protein>
<comment type="caution">
    <text evidence="5">The sequence shown here is derived from an EMBL/GenBank/DDBJ whole genome shotgun (WGS) entry which is preliminary data.</text>
</comment>
<accession>A0ABW5Y372</accession>
<gene>
    <name evidence="5" type="ORF">ACFSY7_14780</name>
</gene>
<sequence length="209" mass="24258">MDRRKRKTREAIRQACLELINEKGFEAMTILDITERADINRGTFYLHYVDKYAMLDSYEEEIIDRMRDIIESNLPDAPTFDNFISTRYPTLVQIFECFRDERDVLDILFKTKGIISIQQRLTELFGYVFTEIVQPLSSDLNKHVPRELFLPIIVSICLGFAQYWMDSNEEYTPEFFAKGVLGIIVNGPAKAMGLLPGDVIDIEKLIEKA</sequence>
<organism evidence="5 6">
    <name type="scientific">Kurthia populi</name>
    <dbReference type="NCBI Taxonomy" id="1562132"/>
    <lineage>
        <taxon>Bacteria</taxon>
        <taxon>Bacillati</taxon>
        <taxon>Bacillota</taxon>
        <taxon>Bacilli</taxon>
        <taxon>Bacillales</taxon>
        <taxon>Caryophanaceae</taxon>
        <taxon>Kurthia</taxon>
    </lineage>
</organism>
<dbReference type="InterPro" id="IPR039532">
    <property type="entry name" value="TetR_C_Firmicutes"/>
</dbReference>
<evidence type="ECO:0000259" key="4">
    <source>
        <dbReference type="PROSITE" id="PS50977"/>
    </source>
</evidence>